<dbReference type="Proteomes" id="UP000015105">
    <property type="component" value="Chromosome 3D"/>
</dbReference>
<feature type="region of interest" description="Disordered" evidence="1">
    <location>
        <begin position="651"/>
        <end position="777"/>
    </location>
</feature>
<dbReference type="PROSITE" id="PS50006">
    <property type="entry name" value="FHA_DOMAIN"/>
    <property type="match status" value="1"/>
</dbReference>
<evidence type="ECO:0000313" key="3">
    <source>
        <dbReference type="EnsemblPlants" id="AET3Gv20398300.6"/>
    </source>
</evidence>
<organism evidence="3 4">
    <name type="scientific">Aegilops tauschii subsp. strangulata</name>
    <name type="common">Goatgrass</name>
    <dbReference type="NCBI Taxonomy" id="200361"/>
    <lineage>
        <taxon>Eukaryota</taxon>
        <taxon>Viridiplantae</taxon>
        <taxon>Streptophyta</taxon>
        <taxon>Embryophyta</taxon>
        <taxon>Tracheophyta</taxon>
        <taxon>Spermatophyta</taxon>
        <taxon>Magnoliopsida</taxon>
        <taxon>Liliopsida</taxon>
        <taxon>Poales</taxon>
        <taxon>Poaceae</taxon>
        <taxon>BOP clade</taxon>
        <taxon>Pooideae</taxon>
        <taxon>Triticodae</taxon>
        <taxon>Triticeae</taxon>
        <taxon>Triticinae</taxon>
        <taxon>Aegilops</taxon>
    </lineage>
</organism>
<feature type="compositionally biased region" description="Basic and acidic residues" evidence="1">
    <location>
        <begin position="34"/>
        <end position="54"/>
    </location>
</feature>
<feature type="compositionally biased region" description="Pro residues" evidence="1">
    <location>
        <begin position="57"/>
        <end position="67"/>
    </location>
</feature>
<dbReference type="SMART" id="SM00240">
    <property type="entry name" value="FHA"/>
    <property type="match status" value="1"/>
</dbReference>
<feature type="compositionally biased region" description="Polar residues" evidence="1">
    <location>
        <begin position="988"/>
        <end position="1006"/>
    </location>
</feature>
<feature type="compositionally biased region" description="Low complexity" evidence="1">
    <location>
        <begin position="964"/>
        <end position="987"/>
    </location>
</feature>
<accession>A0A453EM90</accession>
<reference evidence="3" key="4">
    <citation type="submission" date="2019-03" db="UniProtKB">
        <authorList>
            <consortium name="EnsemblPlants"/>
        </authorList>
    </citation>
    <scope>IDENTIFICATION</scope>
</reference>
<keyword evidence="4" id="KW-1185">Reference proteome</keyword>
<dbReference type="EnsemblPlants" id="AET3Gv20398300.6">
    <property type="protein sequence ID" value="AET3Gv20398300.6"/>
    <property type="gene ID" value="AET3Gv20398300"/>
</dbReference>
<dbReference type="SUPFAM" id="SSF49879">
    <property type="entry name" value="SMAD/FHA domain"/>
    <property type="match status" value="1"/>
</dbReference>
<proteinExistence type="predicted"/>
<dbReference type="InterPro" id="IPR050923">
    <property type="entry name" value="Cell_Proc_Reg/RNA_Proc"/>
</dbReference>
<feature type="compositionally biased region" description="Basic residues" evidence="1">
    <location>
        <begin position="720"/>
        <end position="731"/>
    </location>
</feature>
<sequence length="1006" mass="109004">LTVERLVFSLTHTACGPAHPLPSPDCSEVLKTPEPSHDFETSFTGEEKKKEETLRSPPSPMAAPPPTLTLAVEKGPREGETRQCSAGAVLLVGRVVKGNDLAVRDGGASQQHLVIEFLPPPGAGWAVSDLGSSNGTLLNGKPLAPSVPAPLSHGDLIKVGDSTVLAVSIAPDSDPKPVANPSSRRSSRQTAVVAPMAAEEKPPAVTRRGARKKAPPAAQHPDTQKEDPEAEGVAVDEKPQVVTRRGGRQKLAAAEPLFEMEETVEAPHRGEQRKPVEPSAPENEEVDKEEATAVTRRGRRKNAAQPPEPEKEKEEATVVTRRGRHKNVVEPSEPEKEEEEATAVTRRGRQKNVAEPSEPEKEEEATAVTRRGMRKNVAEPPELEKGKEEEVTVVTRHGRQKNVAEPSEPEKEEEATAVTRRGMRKNVAEPPELEKGKEEEVTVVTRRGRRKNVAQPPEPEKEKEEEATVVTRRGRQKNVVQLPEPEKEKEEATVVTRRGRQKNVVEPPKPEKEEEEEAPVVTNRRGRKKSVVTDAPLQLPPKMRSVRGRGKKANASDMVLEDVEEQGGNELAVSRVRPEDLLVSMTLKAAKAQKRDKVASGDGDVEGAAVSLEEKVPKGRASARLATFDNGANAAAVPIEEMEEAVDATLRGRRKKAVEPHEPEKDEEEGMVVTRRGRRKKNMVPHEPEKEEKEDKAPVVMHHGATKKNEAAVAAVSLPPKRKSARGRGRPTRASAMNTVLEEEEEGEQGGNKLSASRARTGKPPTSTTVKKGDKAAALDGEVKRTAKALEEKLPKRRAVAKLAANNISYAAAAEPTEEMEEATEASHHGGQKAMEHPELENDEDATMVTRRGERKRAAMVKRRVAGKKDVVAGMRSGRGRGRVGRTSARNNVPQEDIMVVDKENELPVPRELAGNLPVVTVVNAGEDREVKGTKKAVESELPKGRASAQSFSDNKSEEEQGGANSSSRVASAQSSSNNKGGTNGSSRVDSGSNGIPNTTSKYREV</sequence>
<feature type="domain" description="FHA" evidence="2">
    <location>
        <begin position="90"/>
        <end position="143"/>
    </location>
</feature>
<dbReference type="Gene3D" id="2.60.200.20">
    <property type="match status" value="1"/>
</dbReference>
<feature type="compositionally biased region" description="Basic and acidic residues" evidence="1">
    <location>
        <begin position="265"/>
        <end position="276"/>
    </location>
</feature>
<feature type="region of interest" description="Disordered" evidence="1">
    <location>
        <begin position="813"/>
        <end position="895"/>
    </location>
</feature>
<evidence type="ECO:0000313" key="4">
    <source>
        <dbReference type="Proteomes" id="UP000015105"/>
    </source>
</evidence>
<name>A0A453EM90_AEGTS</name>
<feature type="compositionally biased region" description="Polar residues" evidence="1">
    <location>
        <begin position="180"/>
        <end position="190"/>
    </location>
</feature>
<feature type="compositionally biased region" description="Basic residues" evidence="1">
    <location>
        <begin position="853"/>
        <end position="866"/>
    </location>
</feature>
<feature type="compositionally biased region" description="Basic and acidic residues" evidence="1">
    <location>
        <begin position="926"/>
        <end position="944"/>
    </location>
</feature>
<dbReference type="PANTHER" id="PTHR23308">
    <property type="entry name" value="NUCLEAR INHIBITOR OF PROTEIN PHOSPHATASE-1"/>
    <property type="match status" value="1"/>
</dbReference>
<feature type="region of interest" description="Disordered" evidence="1">
    <location>
        <begin position="926"/>
        <end position="1006"/>
    </location>
</feature>
<reference evidence="3" key="5">
    <citation type="journal article" date="2021" name="G3 (Bethesda)">
        <title>Aegilops tauschii genome assembly Aet v5.0 features greater sequence contiguity and improved annotation.</title>
        <authorList>
            <person name="Wang L."/>
            <person name="Zhu T."/>
            <person name="Rodriguez J.C."/>
            <person name="Deal K.R."/>
            <person name="Dubcovsky J."/>
            <person name="McGuire P.E."/>
            <person name="Lux T."/>
            <person name="Spannagl M."/>
            <person name="Mayer K.F.X."/>
            <person name="Baldrich P."/>
            <person name="Meyers B.C."/>
            <person name="Huo N."/>
            <person name="Gu Y.Q."/>
            <person name="Zhou H."/>
            <person name="Devos K.M."/>
            <person name="Bennetzen J.L."/>
            <person name="Unver T."/>
            <person name="Budak H."/>
            <person name="Gulick P.J."/>
            <person name="Galiba G."/>
            <person name="Kalapos B."/>
            <person name="Nelson D.R."/>
            <person name="Li P."/>
            <person name="You F.M."/>
            <person name="Luo M.C."/>
            <person name="Dvorak J."/>
        </authorList>
    </citation>
    <scope>NUCLEOTIDE SEQUENCE [LARGE SCALE GENOMIC DNA]</scope>
    <source>
        <strain evidence="3">cv. AL8/78</strain>
    </source>
</reference>
<dbReference type="InterPro" id="IPR008984">
    <property type="entry name" value="SMAD_FHA_dom_sf"/>
</dbReference>
<reference evidence="4" key="2">
    <citation type="journal article" date="2017" name="Nat. Plants">
        <title>The Aegilops tauschii genome reveals multiple impacts of transposons.</title>
        <authorList>
            <person name="Zhao G."/>
            <person name="Zou C."/>
            <person name="Li K."/>
            <person name="Wang K."/>
            <person name="Li T."/>
            <person name="Gao L."/>
            <person name="Zhang X."/>
            <person name="Wang H."/>
            <person name="Yang Z."/>
            <person name="Liu X."/>
            <person name="Jiang W."/>
            <person name="Mao L."/>
            <person name="Kong X."/>
            <person name="Jiao Y."/>
            <person name="Jia J."/>
        </authorList>
    </citation>
    <scope>NUCLEOTIDE SEQUENCE [LARGE SCALE GENOMIC DNA]</scope>
    <source>
        <strain evidence="4">cv. AL8/78</strain>
    </source>
</reference>
<dbReference type="InterPro" id="IPR000253">
    <property type="entry name" value="FHA_dom"/>
</dbReference>
<feature type="compositionally biased region" description="Basic and acidic residues" evidence="1">
    <location>
        <begin position="684"/>
        <end position="697"/>
    </location>
</feature>
<evidence type="ECO:0000256" key="1">
    <source>
        <dbReference type="SAM" id="MobiDB-lite"/>
    </source>
</evidence>
<feature type="region of interest" description="Disordered" evidence="1">
    <location>
        <begin position="30"/>
        <end position="68"/>
    </location>
</feature>
<reference evidence="4" key="1">
    <citation type="journal article" date="2014" name="Science">
        <title>Ancient hybridizations among the ancestral genomes of bread wheat.</title>
        <authorList>
            <consortium name="International Wheat Genome Sequencing Consortium,"/>
            <person name="Marcussen T."/>
            <person name="Sandve S.R."/>
            <person name="Heier L."/>
            <person name="Spannagl M."/>
            <person name="Pfeifer M."/>
            <person name="Jakobsen K.S."/>
            <person name="Wulff B.B."/>
            <person name="Steuernagel B."/>
            <person name="Mayer K.F."/>
            <person name="Olsen O.A."/>
        </authorList>
    </citation>
    <scope>NUCLEOTIDE SEQUENCE [LARGE SCALE GENOMIC DNA]</scope>
    <source>
        <strain evidence="4">cv. AL8/78</strain>
    </source>
</reference>
<protein>
    <recommendedName>
        <fullName evidence="2">FHA domain-containing protein</fullName>
    </recommendedName>
</protein>
<reference evidence="3" key="3">
    <citation type="journal article" date="2017" name="Nature">
        <title>Genome sequence of the progenitor of the wheat D genome Aegilops tauschii.</title>
        <authorList>
            <person name="Luo M.C."/>
            <person name="Gu Y.Q."/>
            <person name="Puiu D."/>
            <person name="Wang H."/>
            <person name="Twardziok S.O."/>
            <person name="Deal K.R."/>
            <person name="Huo N."/>
            <person name="Zhu T."/>
            <person name="Wang L."/>
            <person name="Wang Y."/>
            <person name="McGuire P.E."/>
            <person name="Liu S."/>
            <person name="Long H."/>
            <person name="Ramasamy R.K."/>
            <person name="Rodriguez J.C."/>
            <person name="Van S.L."/>
            <person name="Yuan L."/>
            <person name="Wang Z."/>
            <person name="Xia Z."/>
            <person name="Xiao L."/>
            <person name="Anderson O.D."/>
            <person name="Ouyang S."/>
            <person name="Liang Y."/>
            <person name="Zimin A.V."/>
            <person name="Pertea G."/>
            <person name="Qi P."/>
            <person name="Bennetzen J.L."/>
            <person name="Dai X."/>
            <person name="Dawson M.W."/>
            <person name="Muller H.G."/>
            <person name="Kugler K."/>
            <person name="Rivarola-Duarte L."/>
            <person name="Spannagl M."/>
            <person name="Mayer K.F.X."/>
            <person name="Lu F.H."/>
            <person name="Bevan M.W."/>
            <person name="Leroy P."/>
            <person name="Li P."/>
            <person name="You F.M."/>
            <person name="Sun Q."/>
            <person name="Liu Z."/>
            <person name="Lyons E."/>
            <person name="Wicker T."/>
            <person name="Salzberg S.L."/>
            <person name="Devos K.M."/>
            <person name="Dvorak J."/>
        </authorList>
    </citation>
    <scope>NUCLEOTIDE SEQUENCE [LARGE SCALE GENOMIC DNA]</scope>
    <source>
        <strain evidence="3">cv. AL8/78</strain>
    </source>
</reference>
<dbReference type="AlphaFoldDB" id="A0A453EM90"/>
<feature type="region of interest" description="Disordered" evidence="1">
    <location>
        <begin position="169"/>
        <end position="572"/>
    </location>
</feature>
<evidence type="ECO:0000259" key="2">
    <source>
        <dbReference type="PROSITE" id="PS50006"/>
    </source>
</evidence>
<dbReference type="Gramene" id="AET3Gv20398300.6">
    <property type="protein sequence ID" value="AET3Gv20398300.6"/>
    <property type="gene ID" value="AET3Gv20398300"/>
</dbReference>
<dbReference type="Pfam" id="PF00498">
    <property type="entry name" value="FHA"/>
    <property type="match status" value="1"/>
</dbReference>